<keyword evidence="4" id="KW-0175">Coiled coil</keyword>
<gene>
    <name evidence="5" type="ORF">NB231_05300</name>
</gene>
<sequence>MSVVATRIRSALEDAKAALERLTQLLVDERCALGQRAAPVQLERLAAGKRATVAALERADAARRRALHEAGYDSPTRAMEQFLRLAEASDLVASWQGLLVKLREVRALNEANGLAIRRSQAFASAELGLLQGETEAGGALYDAAGGRGHAARGRIISRA</sequence>
<name>A4BQE4_9GAMM</name>
<dbReference type="RefSeq" id="WP_005000334.1">
    <property type="nucleotide sequence ID" value="NZ_CH672427.1"/>
</dbReference>
<reference evidence="5 6" key="1">
    <citation type="submission" date="2006-02" db="EMBL/GenBank/DDBJ databases">
        <authorList>
            <person name="Waterbury J."/>
            <person name="Ferriera S."/>
            <person name="Johnson J."/>
            <person name="Kravitz S."/>
            <person name="Halpern A."/>
            <person name="Remington K."/>
            <person name="Beeson K."/>
            <person name="Tran B."/>
            <person name="Rogers Y.-H."/>
            <person name="Friedman R."/>
            <person name="Venter J.C."/>
        </authorList>
    </citation>
    <scope>NUCLEOTIDE SEQUENCE [LARGE SCALE GENOMIC DNA]</scope>
    <source>
        <strain evidence="5 6">Nb-231</strain>
    </source>
</reference>
<dbReference type="AlphaFoldDB" id="A4BQE4"/>
<dbReference type="Pfam" id="PF05130">
    <property type="entry name" value="FlgN"/>
    <property type="match status" value="1"/>
</dbReference>
<dbReference type="Gene3D" id="1.20.58.300">
    <property type="entry name" value="FlgN-like"/>
    <property type="match status" value="1"/>
</dbReference>
<dbReference type="InterPro" id="IPR036679">
    <property type="entry name" value="FlgN-like_sf"/>
</dbReference>
<evidence type="ECO:0000313" key="6">
    <source>
        <dbReference type="Proteomes" id="UP000003374"/>
    </source>
</evidence>
<evidence type="ECO:0008006" key="7">
    <source>
        <dbReference type="Google" id="ProtNLM"/>
    </source>
</evidence>
<feature type="coiled-coil region" evidence="4">
    <location>
        <begin position="5"/>
        <end position="32"/>
    </location>
</feature>
<organism evidence="5 6">
    <name type="scientific">Nitrococcus mobilis Nb-231</name>
    <dbReference type="NCBI Taxonomy" id="314278"/>
    <lineage>
        <taxon>Bacteria</taxon>
        <taxon>Pseudomonadati</taxon>
        <taxon>Pseudomonadota</taxon>
        <taxon>Gammaproteobacteria</taxon>
        <taxon>Chromatiales</taxon>
        <taxon>Ectothiorhodospiraceae</taxon>
        <taxon>Nitrococcus</taxon>
    </lineage>
</organism>
<comment type="caution">
    <text evidence="5">The sequence shown here is derived from an EMBL/GenBank/DDBJ whole genome shotgun (WGS) entry which is preliminary data.</text>
</comment>
<evidence type="ECO:0000256" key="4">
    <source>
        <dbReference type="SAM" id="Coils"/>
    </source>
</evidence>
<evidence type="ECO:0000256" key="1">
    <source>
        <dbReference type="ARBA" id="ARBA00002397"/>
    </source>
</evidence>
<evidence type="ECO:0000313" key="5">
    <source>
        <dbReference type="EMBL" id="EAR22299.1"/>
    </source>
</evidence>
<dbReference type="STRING" id="314278.NB231_05300"/>
<accession>A4BQE4</accession>
<dbReference type="HOGENOM" id="CLU_1658936_0_0_6"/>
<keyword evidence="6" id="KW-1185">Reference proteome</keyword>
<dbReference type="GO" id="GO:0044780">
    <property type="term" value="P:bacterial-type flagellum assembly"/>
    <property type="evidence" value="ECO:0007669"/>
    <property type="project" value="InterPro"/>
</dbReference>
<dbReference type="Proteomes" id="UP000003374">
    <property type="component" value="Unassembled WGS sequence"/>
</dbReference>
<dbReference type="SUPFAM" id="SSF140566">
    <property type="entry name" value="FlgN-like"/>
    <property type="match status" value="1"/>
</dbReference>
<keyword evidence="3" id="KW-1005">Bacterial flagellum biogenesis</keyword>
<dbReference type="InterPro" id="IPR007809">
    <property type="entry name" value="FlgN-like"/>
</dbReference>
<protein>
    <recommendedName>
        <fullName evidence="7">Flagella synthesis protein FlgN</fullName>
    </recommendedName>
</protein>
<proteinExistence type="inferred from homology"/>
<evidence type="ECO:0000256" key="2">
    <source>
        <dbReference type="ARBA" id="ARBA00007703"/>
    </source>
</evidence>
<evidence type="ECO:0000256" key="3">
    <source>
        <dbReference type="ARBA" id="ARBA00022795"/>
    </source>
</evidence>
<comment type="function">
    <text evidence="1">Required for the efficient initiation of filament assembly.</text>
</comment>
<dbReference type="EMBL" id="AAOF01000004">
    <property type="protein sequence ID" value="EAR22299.1"/>
    <property type="molecule type" value="Genomic_DNA"/>
</dbReference>
<comment type="similarity">
    <text evidence="2">Belongs to the FlgN family.</text>
</comment>